<gene>
    <name evidence="7" type="ORF">llap_4378</name>
</gene>
<dbReference type="InterPro" id="IPR035976">
    <property type="entry name" value="Sushi/SCR/CCP_sf"/>
</dbReference>
<dbReference type="Pfam" id="PF00084">
    <property type="entry name" value="Sushi"/>
    <property type="match status" value="6"/>
</dbReference>
<keyword evidence="1 4" id="KW-0768">Sushi</keyword>
<dbReference type="SMART" id="SM00032">
    <property type="entry name" value="CCP"/>
    <property type="match status" value="6"/>
</dbReference>
<reference evidence="8" key="2">
    <citation type="submission" date="2017-12" db="EMBL/GenBank/DDBJ databases">
        <title>Genome sequence of the Bar-tailed Godwit (Limosa lapponica baueri).</title>
        <authorList>
            <person name="Lima N.C.B."/>
            <person name="Parody-Merino A.M."/>
            <person name="Battley P.F."/>
            <person name="Fidler A.E."/>
            <person name="Prosdocimi F."/>
        </authorList>
    </citation>
    <scope>NUCLEOTIDE SEQUENCE [LARGE SCALE GENOMIC DNA]</scope>
</reference>
<sequence length="391" mass="44528">MVIICEFPSSKSPLGSCEEPPPRRVKEVPTERWEQPPYPHGTRVTYKCRPGYIKLGRIVFECVDGTWKQQLPVTECRNKPCGHPGDTEFGFFELTSGSEFVFGARVEYRCNEGYRMLSQRNYRECQADGWSNDIPHCEVAKCPPVQAPENGRIIMTGAFELGREYSFGQLINFECNEKYQLVGSKELICSSDGKWNTDVPQCQEIICFPPRIPNGNFRPQEDNYREGDTITVQCNPGYRFKTLTAENTAECTKNGWVPDPGCVQKPCDYPVIENGKLSRSLEYGKDRYFPMSLGQHATYMCNYGYSTPSGSPQVHMVCSERGWLPQPKCLKKCQNIHLDNGYFPLERKTFRLQEKVTYTCHTGFVTPEGQETGEVQCQKSGWTPPPKCISE</sequence>
<dbReference type="InterPro" id="IPR000436">
    <property type="entry name" value="Sushi_SCR_CCP_dom"/>
</dbReference>
<dbReference type="Proteomes" id="UP000233556">
    <property type="component" value="Unassembled WGS sequence"/>
</dbReference>
<keyword evidence="8" id="KW-1185">Reference proteome</keyword>
<dbReference type="Gene3D" id="2.10.70.10">
    <property type="entry name" value="Complement Module, domain 1"/>
    <property type="match status" value="6"/>
</dbReference>
<feature type="region of interest" description="Disordered" evidence="5">
    <location>
        <begin position="14"/>
        <end position="36"/>
    </location>
</feature>
<evidence type="ECO:0000313" key="8">
    <source>
        <dbReference type="Proteomes" id="UP000233556"/>
    </source>
</evidence>
<feature type="disulfide bond" evidence="4">
    <location>
        <begin position="110"/>
        <end position="137"/>
    </location>
</feature>
<keyword evidence="2" id="KW-0732">Signal</keyword>
<feature type="compositionally biased region" description="Basic and acidic residues" evidence="5">
    <location>
        <begin position="20"/>
        <end position="34"/>
    </location>
</feature>
<dbReference type="EMBL" id="KZ505766">
    <property type="protein sequence ID" value="PKU45331.1"/>
    <property type="molecule type" value="Genomic_DNA"/>
</dbReference>
<comment type="caution">
    <text evidence="4">Lacks conserved residue(s) required for the propagation of feature annotation.</text>
</comment>
<dbReference type="PROSITE" id="PS50923">
    <property type="entry name" value="SUSHI"/>
    <property type="match status" value="5"/>
</dbReference>
<reference evidence="8" key="1">
    <citation type="submission" date="2017-11" db="EMBL/GenBank/DDBJ databases">
        <authorList>
            <person name="Lima N.C."/>
            <person name="Parody-Merino A.M."/>
            <person name="Battley P.F."/>
            <person name="Fidler A.E."/>
            <person name="Prosdocimi F."/>
        </authorList>
    </citation>
    <scope>NUCLEOTIDE SEQUENCE [LARGE SCALE GENOMIC DNA]</scope>
</reference>
<evidence type="ECO:0000256" key="5">
    <source>
        <dbReference type="SAM" id="MobiDB-lite"/>
    </source>
</evidence>
<dbReference type="GO" id="GO:0006956">
    <property type="term" value="P:complement activation"/>
    <property type="evidence" value="ECO:0007669"/>
    <property type="project" value="TreeGrafter"/>
</dbReference>
<dbReference type="SUPFAM" id="SSF57535">
    <property type="entry name" value="Complement control module/SCR domain"/>
    <property type="match status" value="6"/>
</dbReference>
<feature type="domain" description="Sushi" evidence="6">
    <location>
        <begin position="15"/>
        <end position="78"/>
    </location>
</feature>
<dbReference type="InterPro" id="IPR051503">
    <property type="entry name" value="ComplSys_Reg/VirEntry_Med"/>
</dbReference>
<evidence type="ECO:0000256" key="4">
    <source>
        <dbReference type="PROSITE-ProRule" id="PRU00302"/>
    </source>
</evidence>
<feature type="domain" description="Sushi" evidence="6">
    <location>
        <begin position="205"/>
        <end position="264"/>
    </location>
</feature>
<evidence type="ECO:0000256" key="2">
    <source>
        <dbReference type="ARBA" id="ARBA00022729"/>
    </source>
</evidence>
<protein>
    <recommendedName>
        <fullName evidence="6">Sushi domain-containing protein</fullName>
    </recommendedName>
</protein>
<evidence type="ECO:0000313" key="7">
    <source>
        <dbReference type="EMBL" id="PKU45331.1"/>
    </source>
</evidence>
<dbReference type="PANTHER" id="PTHR45785">
    <property type="entry name" value="COMPLEMENT FACTOR H-RELATED"/>
    <property type="match status" value="1"/>
</dbReference>
<evidence type="ECO:0000256" key="3">
    <source>
        <dbReference type="ARBA" id="ARBA00023157"/>
    </source>
</evidence>
<feature type="domain" description="Sushi" evidence="6">
    <location>
        <begin position="79"/>
        <end position="139"/>
    </location>
</feature>
<evidence type="ECO:0000256" key="1">
    <source>
        <dbReference type="ARBA" id="ARBA00022659"/>
    </source>
</evidence>
<dbReference type="PANTHER" id="PTHR45785:SF7">
    <property type="entry name" value="COMPLEMENT FACTOR H"/>
    <property type="match status" value="1"/>
</dbReference>
<feature type="domain" description="Sushi" evidence="6">
    <location>
        <begin position="331"/>
        <end position="390"/>
    </location>
</feature>
<dbReference type="OrthoDB" id="10051774at2759"/>
<dbReference type="GO" id="GO:0001851">
    <property type="term" value="F:complement component C3b binding"/>
    <property type="evidence" value="ECO:0007669"/>
    <property type="project" value="TreeGrafter"/>
</dbReference>
<accession>A0A2I0UH06</accession>
<dbReference type="AlphaFoldDB" id="A0A2I0UH06"/>
<organism evidence="7 8">
    <name type="scientific">Limosa lapponica baueri</name>
    <dbReference type="NCBI Taxonomy" id="1758121"/>
    <lineage>
        <taxon>Eukaryota</taxon>
        <taxon>Metazoa</taxon>
        <taxon>Chordata</taxon>
        <taxon>Craniata</taxon>
        <taxon>Vertebrata</taxon>
        <taxon>Euteleostomi</taxon>
        <taxon>Archelosauria</taxon>
        <taxon>Archosauria</taxon>
        <taxon>Dinosauria</taxon>
        <taxon>Saurischia</taxon>
        <taxon>Theropoda</taxon>
        <taxon>Coelurosauria</taxon>
        <taxon>Aves</taxon>
        <taxon>Neognathae</taxon>
        <taxon>Neoaves</taxon>
        <taxon>Charadriiformes</taxon>
        <taxon>Scolopacidae</taxon>
        <taxon>Limosa</taxon>
    </lineage>
</organism>
<feature type="disulfide bond" evidence="4">
    <location>
        <begin position="175"/>
        <end position="202"/>
    </location>
</feature>
<dbReference type="GO" id="GO:0005615">
    <property type="term" value="C:extracellular space"/>
    <property type="evidence" value="ECO:0007669"/>
    <property type="project" value="TreeGrafter"/>
</dbReference>
<evidence type="ECO:0000259" key="6">
    <source>
        <dbReference type="PROSITE" id="PS50923"/>
    </source>
</evidence>
<feature type="domain" description="Sushi" evidence="6">
    <location>
        <begin position="140"/>
        <end position="204"/>
    </location>
</feature>
<keyword evidence="3 4" id="KW-1015">Disulfide bond</keyword>
<dbReference type="CDD" id="cd00033">
    <property type="entry name" value="CCP"/>
    <property type="match status" value="5"/>
</dbReference>
<name>A0A2I0UH06_LIMLA</name>
<proteinExistence type="predicted"/>